<reference evidence="9 10" key="1">
    <citation type="submission" date="2018-08" db="EMBL/GenBank/DDBJ databases">
        <title>Chryseobacterium nematophagum: a novel matrix digesting pathogen of nematodes.</title>
        <authorList>
            <person name="Page A."/>
            <person name="Roberts M."/>
            <person name="Felix M.-A."/>
            <person name="Weir W."/>
        </authorList>
    </citation>
    <scope>NUCLEOTIDE SEQUENCE [LARGE SCALE GENOMIC DNA]</scope>
    <source>
        <strain evidence="9 10">JUb129</strain>
    </source>
</reference>
<feature type="domain" description="Acyltransferase 3" evidence="8">
    <location>
        <begin position="4"/>
        <end position="298"/>
    </location>
</feature>
<keyword evidence="6 7" id="KW-0472">Membrane</keyword>
<sequence length="309" mass="36459">MRNLSIDVLKIIMAFFVVFLHMHVLKVSHPELSYVLVNGLFRIGVPIFLIITGYYFYYINTFRKFKKWSIRILLLYSIWSIIYIPLWKEDDHYLLNILFGYHHLWYLIGIFFSGVLLYLLKDINTQILGISIVCLFICGYSIQFLANSHYFVGEVDIVLNIFPTYRNFLFVCFPFLGIGFLIKKLNLDTNVKPSLWLVLISICLVIFEAFLNYKVLNLNKKESVDMLLSLMWACPLLFLYCKKITVKTDSRMLANISTAIYLIHPLLMNFIFKSPYPYIRSFENEVFIITLISVSCILVYINKRIKYLL</sequence>
<evidence type="ECO:0000313" key="9">
    <source>
        <dbReference type="EMBL" id="RNA62823.1"/>
    </source>
</evidence>
<feature type="transmembrane region" description="Helical" evidence="7">
    <location>
        <begin position="284"/>
        <end position="301"/>
    </location>
</feature>
<protein>
    <recommendedName>
        <fullName evidence="8">Acyltransferase 3 domain-containing protein</fullName>
    </recommendedName>
</protein>
<evidence type="ECO:0000256" key="5">
    <source>
        <dbReference type="ARBA" id="ARBA00022989"/>
    </source>
</evidence>
<evidence type="ECO:0000259" key="8">
    <source>
        <dbReference type="Pfam" id="PF01757"/>
    </source>
</evidence>
<dbReference type="PANTHER" id="PTHR40074">
    <property type="entry name" value="O-ACETYLTRANSFERASE WECH"/>
    <property type="match status" value="1"/>
</dbReference>
<dbReference type="Proteomes" id="UP000278775">
    <property type="component" value="Unassembled WGS sequence"/>
</dbReference>
<feature type="transmembrane region" description="Helical" evidence="7">
    <location>
        <begin position="36"/>
        <end position="56"/>
    </location>
</feature>
<evidence type="ECO:0000256" key="2">
    <source>
        <dbReference type="ARBA" id="ARBA00007400"/>
    </source>
</evidence>
<dbReference type="EMBL" id="QWIU01000002">
    <property type="protein sequence ID" value="RNA62823.1"/>
    <property type="molecule type" value="Genomic_DNA"/>
</dbReference>
<keyword evidence="5 7" id="KW-1133">Transmembrane helix</keyword>
<keyword evidence="4 7" id="KW-0812">Transmembrane</keyword>
<evidence type="ECO:0000256" key="1">
    <source>
        <dbReference type="ARBA" id="ARBA00004651"/>
    </source>
</evidence>
<feature type="transmembrane region" description="Helical" evidence="7">
    <location>
        <begin position="194"/>
        <end position="211"/>
    </location>
</feature>
<comment type="caution">
    <text evidence="9">The sequence shown here is derived from an EMBL/GenBank/DDBJ whole genome shotgun (WGS) entry which is preliminary data.</text>
</comment>
<organism evidence="9 10">
    <name type="scientific">Chryseobacterium nematophagum</name>
    <dbReference type="NCBI Taxonomy" id="2305228"/>
    <lineage>
        <taxon>Bacteria</taxon>
        <taxon>Pseudomonadati</taxon>
        <taxon>Bacteroidota</taxon>
        <taxon>Flavobacteriia</taxon>
        <taxon>Flavobacteriales</taxon>
        <taxon>Weeksellaceae</taxon>
        <taxon>Chryseobacterium group</taxon>
        <taxon>Chryseobacterium</taxon>
    </lineage>
</organism>
<dbReference type="GO" id="GO:0016413">
    <property type="term" value="F:O-acetyltransferase activity"/>
    <property type="evidence" value="ECO:0007669"/>
    <property type="project" value="TreeGrafter"/>
</dbReference>
<dbReference type="Pfam" id="PF01757">
    <property type="entry name" value="Acyl_transf_3"/>
    <property type="match status" value="1"/>
</dbReference>
<accession>A0A3M7TGX4</accession>
<feature type="transmembrane region" description="Helical" evidence="7">
    <location>
        <begin position="127"/>
        <end position="145"/>
    </location>
</feature>
<keyword evidence="3" id="KW-1003">Cell membrane</keyword>
<dbReference type="OrthoDB" id="265992at2"/>
<dbReference type="RefSeq" id="WP_122636861.1">
    <property type="nucleotide sequence ID" value="NZ_QWIU01000002.1"/>
</dbReference>
<gene>
    <name evidence="9" type="ORF">D1631_13225</name>
</gene>
<name>A0A3M7TGX4_9FLAO</name>
<evidence type="ECO:0000313" key="10">
    <source>
        <dbReference type="Proteomes" id="UP000278775"/>
    </source>
</evidence>
<dbReference type="PANTHER" id="PTHR40074:SF2">
    <property type="entry name" value="O-ACETYLTRANSFERASE WECH"/>
    <property type="match status" value="1"/>
</dbReference>
<dbReference type="GO" id="GO:0009246">
    <property type="term" value="P:enterobacterial common antigen biosynthetic process"/>
    <property type="evidence" value="ECO:0007669"/>
    <property type="project" value="TreeGrafter"/>
</dbReference>
<evidence type="ECO:0000256" key="7">
    <source>
        <dbReference type="SAM" id="Phobius"/>
    </source>
</evidence>
<comment type="subcellular location">
    <subcellularLocation>
        <location evidence="1">Cell membrane</location>
        <topology evidence="1">Multi-pass membrane protein</topology>
    </subcellularLocation>
</comment>
<dbReference type="GO" id="GO:0005886">
    <property type="term" value="C:plasma membrane"/>
    <property type="evidence" value="ECO:0007669"/>
    <property type="project" value="UniProtKB-SubCell"/>
</dbReference>
<evidence type="ECO:0000256" key="6">
    <source>
        <dbReference type="ARBA" id="ARBA00023136"/>
    </source>
</evidence>
<feature type="transmembrane region" description="Helical" evidence="7">
    <location>
        <begin position="223"/>
        <end position="241"/>
    </location>
</feature>
<feature type="transmembrane region" description="Helical" evidence="7">
    <location>
        <begin position="165"/>
        <end position="182"/>
    </location>
</feature>
<proteinExistence type="inferred from homology"/>
<dbReference type="InterPro" id="IPR002656">
    <property type="entry name" value="Acyl_transf_3_dom"/>
</dbReference>
<evidence type="ECO:0000256" key="3">
    <source>
        <dbReference type="ARBA" id="ARBA00022475"/>
    </source>
</evidence>
<comment type="similarity">
    <text evidence="2">Belongs to the acyltransferase 3 family.</text>
</comment>
<dbReference type="AlphaFoldDB" id="A0A3M7TGX4"/>
<feature type="transmembrane region" description="Helical" evidence="7">
    <location>
        <begin position="68"/>
        <end position="87"/>
    </location>
</feature>
<feature type="transmembrane region" description="Helical" evidence="7">
    <location>
        <begin position="99"/>
        <end position="120"/>
    </location>
</feature>
<evidence type="ECO:0000256" key="4">
    <source>
        <dbReference type="ARBA" id="ARBA00022692"/>
    </source>
</evidence>
<feature type="transmembrane region" description="Helical" evidence="7">
    <location>
        <begin position="7"/>
        <end position="24"/>
    </location>
</feature>
<feature type="transmembrane region" description="Helical" evidence="7">
    <location>
        <begin position="253"/>
        <end position="272"/>
    </location>
</feature>